<evidence type="ECO:0000313" key="1">
    <source>
        <dbReference type="EMBL" id="VEL18687.1"/>
    </source>
</evidence>
<reference evidence="1" key="1">
    <citation type="submission" date="2018-11" db="EMBL/GenBank/DDBJ databases">
        <authorList>
            <consortium name="Pathogen Informatics"/>
        </authorList>
    </citation>
    <scope>NUCLEOTIDE SEQUENCE</scope>
</reference>
<dbReference type="Proteomes" id="UP000784294">
    <property type="component" value="Unassembled WGS sequence"/>
</dbReference>
<sequence length="260" mass="28759">MFGPVEHCPPHLISRCSTSSHSNSMYDSLSGDANFVHGIDFHDSFKRQNPSTLALWSSLQDPVNSVCSEINYSDSNALASGIVPEIHIWPPGYQSTQPLSSTKYIATNANAFSSGIADSEIVCCRQLTKLLRQAVGFLELIGVRNTIDNRLLRRAEPHSCALHPNFGKQQRKLLIPSSPVPDKAVLTTSCLNPSPFPFDSNKVEESSQILYRMWESRMVNWMPEHGDRINTTGLGCVSNPFICKMMPVQAITSGIHEMVP</sequence>
<accession>A0A448WRV5</accession>
<comment type="caution">
    <text evidence="1">The sequence shown here is derived from an EMBL/GenBank/DDBJ whole genome shotgun (WGS) entry which is preliminary data.</text>
</comment>
<organism evidence="1 2">
    <name type="scientific">Protopolystoma xenopodis</name>
    <dbReference type="NCBI Taxonomy" id="117903"/>
    <lineage>
        <taxon>Eukaryota</taxon>
        <taxon>Metazoa</taxon>
        <taxon>Spiralia</taxon>
        <taxon>Lophotrochozoa</taxon>
        <taxon>Platyhelminthes</taxon>
        <taxon>Monogenea</taxon>
        <taxon>Polyopisthocotylea</taxon>
        <taxon>Polystomatidea</taxon>
        <taxon>Polystomatidae</taxon>
        <taxon>Protopolystoma</taxon>
    </lineage>
</organism>
<gene>
    <name evidence="1" type="ORF">PXEA_LOCUS12127</name>
</gene>
<proteinExistence type="predicted"/>
<name>A0A448WRV5_9PLAT</name>
<protein>
    <submittedName>
        <fullName evidence="1">Uncharacterized protein</fullName>
    </submittedName>
</protein>
<evidence type="ECO:0000313" key="2">
    <source>
        <dbReference type="Proteomes" id="UP000784294"/>
    </source>
</evidence>
<dbReference type="EMBL" id="CAAALY010038145">
    <property type="protein sequence ID" value="VEL18687.1"/>
    <property type="molecule type" value="Genomic_DNA"/>
</dbReference>
<dbReference type="AlphaFoldDB" id="A0A448WRV5"/>
<keyword evidence="2" id="KW-1185">Reference proteome</keyword>